<dbReference type="Proteomes" id="UP000265703">
    <property type="component" value="Unassembled WGS sequence"/>
</dbReference>
<dbReference type="PANTHER" id="PTHR45786">
    <property type="entry name" value="DNA BINDING PROTEIN-LIKE"/>
    <property type="match status" value="1"/>
</dbReference>
<organism evidence="1 2">
    <name type="scientific">Glomus cerebriforme</name>
    <dbReference type="NCBI Taxonomy" id="658196"/>
    <lineage>
        <taxon>Eukaryota</taxon>
        <taxon>Fungi</taxon>
        <taxon>Fungi incertae sedis</taxon>
        <taxon>Mucoromycota</taxon>
        <taxon>Glomeromycotina</taxon>
        <taxon>Glomeromycetes</taxon>
        <taxon>Glomerales</taxon>
        <taxon>Glomeraceae</taxon>
        <taxon>Glomus</taxon>
    </lineage>
</organism>
<dbReference type="AlphaFoldDB" id="A0A397SP27"/>
<dbReference type="EMBL" id="QKYT01000288">
    <property type="protein sequence ID" value="RIA87883.1"/>
    <property type="molecule type" value="Genomic_DNA"/>
</dbReference>
<evidence type="ECO:0000313" key="1">
    <source>
        <dbReference type="EMBL" id="RIA87883.1"/>
    </source>
</evidence>
<dbReference type="OrthoDB" id="2423392at2759"/>
<name>A0A397SP27_9GLOM</name>
<dbReference type="PANTHER" id="PTHR45786:SF74">
    <property type="entry name" value="ATP-DEPENDENT DNA HELICASE"/>
    <property type="match status" value="1"/>
</dbReference>
<accession>A0A397SP27</accession>
<evidence type="ECO:0000313" key="2">
    <source>
        <dbReference type="Proteomes" id="UP000265703"/>
    </source>
</evidence>
<comment type="caution">
    <text evidence="1">The sequence shown here is derived from an EMBL/GenBank/DDBJ whole genome shotgun (WGS) entry which is preliminary data.</text>
</comment>
<gene>
    <name evidence="1" type="ORF">C1645_827157</name>
</gene>
<reference evidence="1 2" key="1">
    <citation type="submission" date="2018-06" db="EMBL/GenBank/DDBJ databases">
        <title>Comparative genomics reveals the genomic features of Rhizophagus irregularis, R. cerebriforme, R. diaphanum and Gigaspora rosea, and their symbiotic lifestyle signature.</title>
        <authorList>
            <person name="Morin E."/>
            <person name="San Clemente H."/>
            <person name="Chen E.C.H."/>
            <person name="De La Providencia I."/>
            <person name="Hainaut M."/>
            <person name="Kuo A."/>
            <person name="Kohler A."/>
            <person name="Murat C."/>
            <person name="Tang N."/>
            <person name="Roy S."/>
            <person name="Loubradou J."/>
            <person name="Henrissat B."/>
            <person name="Grigoriev I.V."/>
            <person name="Corradi N."/>
            <person name="Roux C."/>
            <person name="Martin F.M."/>
        </authorList>
    </citation>
    <scope>NUCLEOTIDE SEQUENCE [LARGE SCALE GENOMIC DNA]</scope>
    <source>
        <strain evidence="1 2">DAOM 227022</strain>
    </source>
</reference>
<protein>
    <submittedName>
        <fullName evidence="1">Uncharacterized protein</fullName>
    </submittedName>
</protein>
<proteinExistence type="predicted"/>
<sequence length="113" mass="13203">MTYQLPVDCLNEIFEYLEDKMALHSYLYTSPGPISNSFHKNVRAYNNFLACTSFGADIDKKFQRQNENHHSIMQDLNNDILQHLLDMLDECNPYIKSFHQARDIILSNTTSEI</sequence>
<keyword evidence="2" id="KW-1185">Reference proteome</keyword>